<dbReference type="RefSeq" id="WP_090987834.1">
    <property type="nucleotide sequence ID" value="NZ_FOJM01000024.1"/>
</dbReference>
<accession>A0A1I0U700</accession>
<dbReference type="EMBL" id="FOJM01000024">
    <property type="protein sequence ID" value="SFA59852.1"/>
    <property type="molecule type" value="Genomic_DNA"/>
</dbReference>
<gene>
    <name evidence="2" type="ORF">SAMN04488511_1247</name>
</gene>
<dbReference type="STRING" id="332999.SAMN04488511_1247"/>
<evidence type="ECO:0000313" key="2">
    <source>
        <dbReference type="EMBL" id="SFA59852.1"/>
    </source>
</evidence>
<keyword evidence="1" id="KW-1133">Transmembrane helix</keyword>
<keyword evidence="3" id="KW-1185">Reference proteome</keyword>
<keyword evidence="1" id="KW-0812">Transmembrane</keyword>
<evidence type="ECO:0000256" key="1">
    <source>
        <dbReference type="SAM" id="Phobius"/>
    </source>
</evidence>
<name>A0A1I0U700_9SPHI</name>
<protein>
    <submittedName>
        <fullName evidence="2">Uncharacterized protein</fullName>
    </submittedName>
</protein>
<proteinExistence type="predicted"/>
<dbReference type="Proteomes" id="UP000198836">
    <property type="component" value="Unassembled WGS sequence"/>
</dbReference>
<organism evidence="2 3">
    <name type="scientific">Pedobacter suwonensis</name>
    <dbReference type="NCBI Taxonomy" id="332999"/>
    <lineage>
        <taxon>Bacteria</taxon>
        <taxon>Pseudomonadati</taxon>
        <taxon>Bacteroidota</taxon>
        <taxon>Sphingobacteriia</taxon>
        <taxon>Sphingobacteriales</taxon>
        <taxon>Sphingobacteriaceae</taxon>
        <taxon>Pedobacter</taxon>
    </lineage>
</organism>
<sequence>MEWFFDGIGTSIITLIIGLLTGGTVGYRIGIKKSYKVNQKQTAGNNASQIQVGRDYDVK</sequence>
<dbReference type="AlphaFoldDB" id="A0A1I0U700"/>
<evidence type="ECO:0000313" key="3">
    <source>
        <dbReference type="Proteomes" id="UP000198836"/>
    </source>
</evidence>
<reference evidence="3" key="1">
    <citation type="submission" date="2016-10" db="EMBL/GenBank/DDBJ databases">
        <authorList>
            <person name="Varghese N."/>
            <person name="Submissions S."/>
        </authorList>
    </citation>
    <scope>NUCLEOTIDE SEQUENCE [LARGE SCALE GENOMIC DNA]</scope>
    <source>
        <strain evidence="3">DSM 18130</strain>
    </source>
</reference>
<keyword evidence="1" id="KW-0472">Membrane</keyword>
<dbReference type="OrthoDB" id="9960987at2"/>
<feature type="transmembrane region" description="Helical" evidence="1">
    <location>
        <begin position="12"/>
        <end position="31"/>
    </location>
</feature>